<evidence type="ECO:0000313" key="3">
    <source>
        <dbReference type="Proteomes" id="UP000322667"/>
    </source>
</evidence>
<gene>
    <name evidence="2" type="ORF">ES332_A13G240600v1</name>
</gene>
<dbReference type="Proteomes" id="UP000322667">
    <property type="component" value="Chromosome A13"/>
</dbReference>
<dbReference type="EMBL" id="CM017622">
    <property type="protein sequence ID" value="TYH93246.1"/>
    <property type="molecule type" value="Genomic_DNA"/>
</dbReference>
<feature type="transmembrane region" description="Helical" evidence="1">
    <location>
        <begin position="21"/>
        <end position="41"/>
    </location>
</feature>
<evidence type="ECO:0000256" key="1">
    <source>
        <dbReference type="SAM" id="Phobius"/>
    </source>
</evidence>
<keyword evidence="3" id="KW-1185">Reference proteome</keyword>
<reference evidence="2 3" key="1">
    <citation type="submission" date="2019-07" db="EMBL/GenBank/DDBJ databases">
        <title>WGS assembly of Gossypium tomentosum.</title>
        <authorList>
            <person name="Chen Z.J."/>
            <person name="Sreedasyam A."/>
            <person name="Ando A."/>
            <person name="Song Q."/>
            <person name="De L."/>
            <person name="Hulse-Kemp A."/>
            <person name="Ding M."/>
            <person name="Ye W."/>
            <person name="Kirkbride R."/>
            <person name="Jenkins J."/>
            <person name="Plott C."/>
            <person name="Lovell J."/>
            <person name="Lin Y.-M."/>
            <person name="Vaughn R."/>
            <person name="Liu B."/>
            <person name="Li W."/>
            <person name="Simpson S."/>
            <person name="Scheffler B."/>
            <person name="Saski C."/>
            <person name="Grover C."/>
            <person name="Hu G."/>
            <person name="Conover J."/>
            <person name="Carlson J."/>
            <person name="Shu S."/>
            <person name="Boston L."/>
            <person name="Williams M."/>
            <person name="Peterson D."/>
            <person name="Mcgee K."/>
            <person name="Jones D."/>
            <person name="Wendel J."/>
            <person name="Stelly D."/>
            <person name="Grimwood J."/>
            <person name="Schmutz J."/>
        </authorList>
    </citation>
    <scope>NUCLEOTIDE SEQUENCE [LARGE SCALE GENOMIC DNA]</scope>
    <source>
        <strain evidence="2">7179.01</strain>
    </source>
</reference>
<evidence type="ECO:0000313" key="2">
    <source>
        <dbReference type="EMBL" id="TYH93246.1"/>
    </source>
</evidence>
<keyword evidence="1" id="KW-0472">Membrane</keyword>
<dbReference type="AlphaFoldDB" id="A0A5D2MP33"/>
<proteinExistence type="predicted"/>
<protein>
    <submittedName>
        <fullName evidence="2">Uncharacterized protein</fullName>
    </submittedName>
</protein>
<organism evidence="2 3">
    <name type="scientific">Gossypium tomentosum</name>
    <name type="common">Hawaiian cotton</name>
    <name type="synonym">Gossypium sandvicense</name>
    <dbReference type="NCBI Taxonomy" id="34277"/>
    <lineage>
        <taxon>Eukaryota</taxon>
        <taxon>Viridiplantae</taxon>
        <taxon>Streptophyta</taxon>
        <taxon>Embryophyta</taxon>
        <taxon>Tracheophyta</taxon>
        <taxon>Spermatophyta</taxon>
        <taxon>Magnoliopsida</taxon>
        <taxon>eudicotyledons</taxon>
        <taxon>Gunneridae</taxon>
        <taxon>Pentapetalae</taxon>
        <taxon>rosids</taxon>
        <taxon>malvids</taxon>
        <taxon>Malvales</taxon>
        <taxon>Malvaceae</taxon>
        <taxon>Malvoideae</taxon>
        <taxon>Gossypium</taxon>
    </lineage>
</organism>
<sequence>MWEKNSQPLASLSFDRYKYRVYILYNFRIFNNLSSLFIFSYNEFRMEAINVQCCNN</sequence>
<name>A0A5D2MP33_GOSTO</name>
<keyword evidence="1" id="KW-0812">Transmembrane</keyword>
<accession>A0A5D2MP33</accession>
<keyword evidence="1" id="KW-1133">Transmembrane helix</keyword>